<accession>A0A2P2C109</accession>
<proteinExistence type="predicted"/>
<evidence type="ECO:0000256" key="3">
    <source>
        <dbReference type="ARBA" id="ARBA00022989"/>
    </source>
</evidence>
<evidence type="ECO:0008006" key="6">
    <source>
        <dbReference type="Google" id="ProtNLM"/>
    </source>
</evidence>
<evidence type="ECO:0000256" key="4">
    <source>
        <dbReference type="ARBA" id="ARBA00023136"/>
    </source>
</evidence>
<evidence type="ECO:0000256" key="1">
    <source>
        <dbReference type="ARBA" id="ARBA00004167"/>
    </source>
</evidence>
<evidence type="ECO:0000256" key="2">
    <source>
        <dbReference type="ARBA" id="ARBA00022692"/>
    </source>
</evidence>
<dbReference type="PANTHER" id="PTHR30168:SF0">
    <property type="entry name" value="INNER MEMBRANE PROTEIN"/>
    <property type="match status" value="1"/>
</dbReference>
<dbReference type="InterPro" id="IPR007343">
    <property type="entry name" value="Uncharacterised_pept_Zn_put"/>
</dbReference>
<gene>
    <name evidence="5" type="ORF">NOCA2150144</name>
</gene>
<reference evidence="5" key="1">
    <citation type="submission" date="2015-08" db="EMBL/GenBank/DDBJ databases">
        <authorList>
            <person name="Babu N.S."/>
            <person name="Beckwith C.J."/>
            <person name="Beseler K.G."/>
            <person name="Brison A."/>
            <person name="Carone J.V."/>
            <person name="Caskin T.P."/>
            <person name="Diamond M."/>
            <person name="Durham M.E."/>
            <person name="Foxe J.M."/>
            <person name="Go M."/>
            <person name="Henderson B.A."/>
            <person name="Jones I.B."/>
            <person name="McGettigan J.A."/>
            <person name="Micheletti S.J."/>
            <person name="Nasrallah M.E."/>
            <person name="Ortiz D."/>
            <person name="Piller C.R."/>
            <person name="Privatt S.R."/>
            <person name="Schneider S.L."/>
            <person name="Sharp S."/>
            <person name="Smith T.C."/>
            <person name="Stanton J.D."/>
            <person name="Ullery H.E."/>
            <person name="Wilson R.J."/>
            <person name="Serrano M.G."/>
            <person name="Buck G."/>
            <person name="Lee V."/>
            <person name="Wang Y."/>
            <person name="Carvalho R."/>
            <person name="Voegtly L."/>
            <person name="Shi R."/>
            <person name="Duckworth R."/>
            <person name="Johnson A."/>
            <person name="Loviza R."/>
            <person name="Walstead R."/>
            <person name="Shah Z."/>
            <person name="Kiflezghi M."/>
            <person name="Wade K."/>
            <person name="Ball S.L."/>
            <person name="Bradley K.W."/>
            <person name="Asai D.J."/>
            <person name="Bowman C.A."/>
            <person name="Russell D.A."/>
            <person name="Pope W.H."/>
            <person name="Jacobs-Sera D."/>
            <person name="Hendrix R.W."/>
            <person name="Hatfull G.F."/>
        </authorList>
    </citation>
    <scope>NUCLEOTIDE SEQUENCE</scope>
</reference>
<organism evidence="5">
    <name type="scientific">metagenome</name>
    <dbReference type="NCBI Taxonomy" id="256318"/>
    <lineage>
        <taxon>unclassified sequences</taxon>
        <taxon>metagenomes</taxon>
    </lineage>
</organism>
<keyword evidence="4" id="KW-0472">Membrane</keyword>
<evidence type="ECO:0000313" key="5">
    <source>
        <dbReference type="EMBL" id="CUR54402.1"/>
    </source>
</evidence>
<dbReference type="EMBL" id="CZKA01000007">
    <property type="protein sequence ID" value="CUR54402.1"/>
    <property type="molecule type" value="Genomic_DNA"/>
</dbReference>
<dbReference type="GO" id="GO:0016020">
    <property type="term" value="C:membrane"/>
    <property type="evidence" value="ECO:0007669"/>
    <property type="project" value="UniProtKB-SubCell"/>
</dbReference>
<keyword evidence="2" id="KW-0812">Transmembrane</keyword>
<dbReference type="PANTHER" id="PTHR30168">
    <property type="entry name" value="PUTATIVE MEMBRANE PROTEIN YPFJ"/>
    <property type="match status" value="1"/>
</dbReference>
<comment type="subcellular location">
    <subcellularLocation>
        <location evidence="1">Membrane</location>
        <topology evidence="1">Single-pass membrane protein</topology>
    </subcellularLocation>
</comment>
<dbReference type="Pfam" id="PF04228">
    <property type="entry name" value="Zn_peptidase"/>
    <property type="match status" value="1"/>
</dbReference>
<keyword evidence="3" id="KW-1133">Transmembrane helix</keyword>
<name>A0A2P2C109_9ZZZZ</name>
<sequence>MSVNSTHTSIAFGALAGLVVSAATATGVALASNQAASGQLVNFDQPISTASASTAAPSTEGMVGGDQSPDMATFLTSVLTDIDQFWAGVFVNAGLAENQVSYVFPAPGESVQSACNGGIQTDDSAAFYCPPDDTIVISQAAATQIWQGQMTADPNNTASHESGDFSVALVVAHEYAHALQEELGLTASETRKTELQADCLAGVWANSAYYKGMLEGGDVEEGIAALELVGDYDYADPGHHGTPEERVNAFLNGYNTGQGNACDGYLA</sequence>
<dbReference type="AlphaFoldDB" id="A0A2P2C109"/>
<protein>
    <recommendedName>
        <fullName evidence="6">Metalloprotease</fullName>
    </recommendedName>
</protein>